<dbReference type="Gene3D" id="3.90.76.10">
    <property type="entry name" value="Dipeptide-binding Protein, Domain 1"/>
    <property type="match status" value="1"/>
</dbReference>
<keyword evidence="4" id="KW-1185">Reference proteome</keyword>
<evidence type="ECO:0000313" key="4">
    <source>
        <dbReference type="Proteomes" id="UP001183643"/>
    </source>
</evidence>
<name>A0AAE4CF76_9ACTN</name>
<protein>
    <submittedName>
        <fullName evidence="3">Peptide/nickel transport system substrate-binding protein/oligopeptide transport system substrate-binding protein</fullName>
    </submittedName>
</protein>
<dbReference type="GO" id="GO:0042597">
    <property type="term" value="C:periplasmic space"/>
    <property type="evidence" value="ECO:0007669"/>
    <property type="project" value="UniProtKB-ARBA"/>
</dbReference>
<dbReference type="GO" id="GO:0015833">
    <property type="term" value="P:peptide transport"/>
    <property type="evidence" value="ECO:0007669"/>
    <property type="project" value="TreeGrafter"/>
</dbReference>
<dbReference type="RefSeq" id="WP_310372848.1">
    <property type="nucleotide sequence ID" value="NZ_JAVDYB010000001.1"/>
</dbReference>
<comment type="caution">
    <text evidence="3">The sequence shown here is derived from an EMBL/GenBank/DDBJ whole genome shotgun (WGS) entry which is preliminary data.</text>
</comment>
<dbReference type="EMBL" id="JAVDYB010000001">
    <property type="protein sequence ID" value="MDR7279345.1"/>
    <property type="molecule type" value="Genomic_DNA"/>
</dbReference>
<dbReference type="SUPFAM" id="SSF53850">
    <property type="entry name" value="Periplasmic binding protein-like II"/>
    <property type="match status" value="1"/>
</dbReference>
<dbReference type="InterPro" id="IPR039424">
    <property type="entry name" value="SBP_5"/>
</dbReference>
<dbReference type="InterPro" id="IPR030678">
    <property type="entry name" value="Peptide/Ni-bd"/>
</dbReference>
<keyword evidence="1" id="KW-0732">Signal</keyword>
<dbReference type="PIRSF" id="PIRSF002741">
    <property type="entry name" value="MppA"/>
    <property type="match status" value="1"/>
</dbReference>
<dbReference type="Proteomes" id="UP001183643">
    <property type="component" value="Unassembled WGS sequence"/>
</dbReference>
<feature type="chain" id="PRO_5042285690" evidence="1">
    <location>
        <begin position="23"/>
        <end position="544"/>
    </location>
</feature>
<proteinExistence type="predicted"/>
<accession>A0AAE4CF76</accession>
<evidence type="ECO:0000256" key="1">
    <source>
        <dbReference type="SAM" id="SignalP"/>
    </source>
</evidence>
<feature type="signal peptide" evidence="1">
    <location>
        <begin position="1"/>
        <end position="22"/>
    </location>
</feature>
<dbReference type="AlphaFoldDB" id="A0AAE4CF76"/>
<dbReference type="PANTHER" id="PTHR30290">
    <property type="entry name" value="PERIPLASMIC BINDING COMPONENT OF ABC TRANSPORTER"/>
    <property type="match status" value="1"/>
</dbReference>
<dbReference type="GO" id="GO:1904680">
    <property type="term" value="F:peptide transmembrane transporter activity"/>
    <property type="evidence" value="ECO:0007669"/>
    <property type="project" value="TreeGrafter"/>
</dbReference>
<evidence type="ECO:0000313" key="3">
    <source>
        <dbReference type="EMBL" id="MDR7279345.1"/>
    </source>
</evidence>
<dbReference type="InterPro" id="IPR000914">
    <property type="entry name" value="SBP_5_dom"/>
</dbReference>
<dbReference type="Gene3D" id="3.40.190.10">
    <property type="entry name" value="Periplasmic binding protein-like II"/>
    <property type="match status" value="1"/>
</dbReference>
<reference evidence="3" key="1">
    <citation type="submission" date="2023-07" db="EMBL/GenBank/DDBJ databases">
        <title>Sequencing the genomes of 1000 actinobacteria strains.</title>
        <authorList>
            <person name="Klenk H.-P."/>
        </authorList>
    </citation>
    <scope>NUCLEOTIDE SEQUENCE</scope>
    <source>
        <strain evidence="3">DSM 44707</strain>
    </source>
</reference>
<dbReference type="GO" id="GO:0043190">
    <property type="term" value="C:ATP-binding cassette (ABC) transporter complex"/>
    <property type="evidence" value="ECO:0007669"/>
    <property type="project" value="InterPro"/>
</dbReference>
<evidence type="ECO:0000259" key="2">
    <source>
        <dbReference type="Pfam" id="PF00496"/>
    </source>
</evidence>
<dbReference type="CDD" id="cd00995">
    <property type="entry name" value="PBP2_NikA_DppA_OppA_like"/>
    <property type="match status" value="1"/>
</dbReference>
<dbReference type="PANTHER" id="PTHR30290:SF83">
    <property type="entry name" value="ABC TRANSPORTER SUBSTRATE-BINDING PROTEIN"/>
    <property type="match status" value="1"/>
</dbReference>
<dbReference type="PROSITE" id="PS51257">
    <property type="entry name" value="PROKAR_LIPOPROTEIN"/>
    <property type="match status" value="1"/>
</dbReference>
<feature type="domain" description="Solute-binding protein family 5" evidence="2">
    <location>
        <begin position="78"/>
        <end position="465"/>
    </location>
</feature>
<organism evidence="3 4">
    <name type="scientific">Catenuloplanes atrovinosus</name>
    <dbReference type="NCBI Taxonomy" id="137266"/>
    <lineage>
        <taxon>Bacteria</taxon>
        <taxon>Bacillati</taxon>
        <taxon>Actinomycetota</taxon>
        <taxon>Actinomycetes</taxon>
        <taxon>Micromonosporales</taxon>
        <taxon>Micromonosporaceae</taxon>
        <taxon>Catenuloplanes</taxon>
    </lineage>
</organism>
<dbReference type="Gene3D" id="3.10.105.10">
    <property type="entry name" value="Dipeptide-binding Protein, Domain 3"/>
    <property type="match status" value="1"/>
</dbReference>
<sequence length="544" mass="58643">MQVRRFAALAALPVVTSLGLVACGQGGDDAGESNTSAIVSIEIAEPQHLIPTNTNETSGSQVLAALFTPLVSYDAENKPVEDAAESITSTDNTVWTIKLKNGYTFHNGEKVTADSYINAWNYGAYAPNAQGNSYFFEKVAGYADLQSTDPDGDGPQAAPAPKTNKLSGLAKVDDLTFTVTLTAPYVDFKTMLGYTAFYPLPAAAFSAEGVLAEGFEEAIIGNGPFKMNGTWQHDAKIEVAAYDGYPGAKPKIGGVEFRIYQQLTAAYADVLSDNLDVLRTIPTENITSAPTDLGDRYATSPASTFQFLAFPTFQEDFAKPEVRKAISMAIDRDEIIKSVFKNSQQSARSFVSPVVAGYREDTCGASCQFNAATAKTQYTAAGGPSTIKISYNGDGGHKDWVDATCNQLKTNLGIACTGVAEAKFADLLSKVEKKQDVGLFRMGWVMDYPSMENYLGPIYTTKGSSNYYGYSNSEFDTLVAEGTKAADEDAAITKYQAAEDLLANDMPVIPLRFGQNNYGYSTKVRNVEIDLFQRINLLKVEAVS</sequence>
<dbReference type="Pfam" id="PF00496">
    <property type="entry name" value="SBP_bac_5"/>
    <property type="match status" value="1"/>
</dbReference>
<gene>
    <name evidence="3" type="ORF">J2S41_006123</name>
</gene>